<dbReference type="Pfam" id="PF04268">
    <property type="entry name" value="SoxG"/>
    <property type="match status" value="1"/>
</dbReference>
<proteinExistence type="predicted"/>
<dbReference type="InterPro" id="IPR007375">
    <property type="entry name" value="SoxG"/>
</dbReference>
<dbReference type="OrthoDB" id="9814782at2"/>
<keyword evidence="2" id="KW-1185">Reference proteome</keyword>
<dbReference type="InterPro" id="IPR027266">
    <property type="entry name" value="TrmE/GcvT-like"/>
</dbReference>
<dbReference type="AlphaFoldDB" id="A0A5C8ZJ90"/>
<dbReference type="Gene3D" id="3.30.70.1520">
    <property type="entry name" value="Heterotetrameric sarcosine oxidase"/>
    <property type="match status" value="1"/>
</dbReference>
<evidence type="ECO:0000313" key="2">
    <source>
        <dbReference type="Proteomes" id="UP000321234"/>
    </source>
</evidence>
<accession>A0A5C8ZJ90</accession>
<reference evidence="1 2" key="1">
    <citation type="submission" date="2019-07" db="EMBL/GenBank/DDBJ databases">
        <title>Quadrisphaera sp. strain DD2A genome sequencing and assembly.</title>
        <authorList>
            <person name="Kim I."/>
        </authorList>
    </citation>
    <scope>NUCLEOTIDE SEQUENCE [LARGE SCALE GENOMIC DNA]</scope>
    <source>
        <strain evidence="1 2">DD2A</strain>
    </source>
</reference>
<dbReference type="Proteomes" id="UP000321234">
    <property type="component" value="Unassembled WGS sequence"/>
</dbReference>
<dbReference type="RefSeq" id="WP_147925602.1">
    <property type="nucleotide sequence ID" value="NZ_VKAC01000003.1"/>
</dbReference>
<gene>
    <name evidence="1" type="ORF">FMM08_06950</name>
</gene>
<comment type="caution">
    <text evidence="1">The sequence shown here is derived from an EMBL/GenBank/DDBJ whole genome shotgun (WGS) entry which is preliminary data.</text>
</comment>
<protein>
    <submittedName>
        <fullName evidence="1">Sarcosine oxidase subunit gamma</fullName>
    </submittedName>
</protein>
<organism evidence="1 2">
    <name type="scientific">Quadrisphaera setariae</name>
    <dbReference type="NCBI Taxonomy" id="2593304"/>
    <lineage>
        <taxon>Bacteria</taxon>
        <taxon>Bacillati</taxon>
        <taxon>Actinomycetota</taxon>
        <taxon>Actinomycetes</taxon>
        <taxon>Kineosporiales</taxon>
        <taxon>Kineosporiaceae</taxon>
        <taxon>Quadrisphaera</taxon>
    </lineage>
</organism>
<dbReference type="Gene3D" id="3.30.1360.120">
    <property type="entry name" value="Probable tRNA modification gtpase trme, domain 1"/>
    <property type="match status" value="1"/>
</dbReference>
<dbReference type="EMBL" id="VKAC01000003">
    <property type="protein sequence ID" value="TXR57183.1"/>
    <property type="molecule type" value="Genomic_DNA"/>
</dbReference>
<evidence type="ECO:0000313" key="1">
    <source>
        <dbReference type="EMBL" id="TXR57183.1"/>
    </source>
</evidence>
<sequence>MADTLVPLPRTHPLDVRPDLTGATAGAVRVEQVSAMVQVRAALPGPAADAVAQVLGVPLPARPGTWVPTPAGGRVVWLGPDEWLVTDPAAPSWDLESRLRSAAAPAGGAAVDVSAQRVVLRLSGPHARDLLAAGCAVDTHPSVFTSGSAAQTLLGQAGVVLLALSDDGRDYEVLVRSSFARYLADWLADAATEHRTTGA</sequence>
<dbReference type="SUPFAM" id="SSF103025">
    <property type="entry name" value="Folate-binding domain"/>
    <property type="match status" value="1"/>
</dbReference>
<name>A0A5C8ZJ90_9ACTN</name>